<dbReference type="InterPro" id="IPR000073">
    <property type="entry name" value="AB_hydrolase_1"/>
</dbReference>
<dbReference type="PANTHER" id="PTHR43248:SF29">
    <property type="entry name" value="TRIPEPTIDYL AMINOPEPTIDASE"/>
    <property type="match status" value="1"/>
</dbReference>
<reference evidence="8" key="1">
    <citation type="journal article" date="2019" name="Int. J. Syst. Evol. Microbiol.">
        <title>The Global Catalogue of Microorganisms (GCM) 10K type strain sequencing project: providing services to taxonomists for standard genome sequencing and annotation.</title>
        <authorList>
            <consortium name="The Broad Institute Genomics Platform"/>
            <consortium name="The Broad Institute Genome Sequencing Center for Infectious Disease"/>
            <person name="Wu L."/>
            <person name="Ma J."/>
        </authorList>
    </citation>
    <scope>NUCLEOTIDE SEQUENCE [LARGE SCALE GENOMIC DNA]</scope>
    <source>
        <strain evidence="8">JCM 9377</strain>
    </source>
</reference>
<feature type="domain" description="Peptidase S33 tripeptidyl aminopeptidase-like C-terminal" evidence="6">
    <location>
        <begin position="404"/>
        <end position="494"/>
    </location>
</feature>
<dbReference type="InterPro" id="IPR051601">
    <property type="entry name" value="Serine_prot/Carboxylest_S33"/>
</dbReference>
<dbReference type="Pfam" id="PF00561">
    <property type="entry name" value="Abhydrolase_1"/>
    <property type="match status" value="1"/>
</dbReference>
<keyword evidence="3 7" id="KW-0378">Hydrolase</keyword>
<evidence type="ECO:0000259" key="6">
    <source>
        <dbReference type="Pfam" id="PF08386"/>
    </source>
</evidence>
<protein>
    <submittedName>
        <fullName evidence="7">Alpha/beta hydrolase</fullName>
    </submittedName>
</protein>
<sequence>MRPTLLLACLALVAGCTAAPAAAPPVAPPVPSIDTARLERFYDQRPRWHACPGHRGFACADVKVPLDYRDPDGRPLAIAVTRLPATGARQGSLLVNPGGPGASGLDLAFGAREVVGAKVRRRYDIVGFDPRGVGRSNGIRCLDDDELDRFYRTDSTPDTGWERQRLRTMSRRYAEECQEKSGWILPHLGTDSVARDMDVIRAVVGDRNLNYLGFSYGTQLGQVYAGLFPGRVRRMVLDSVVDSGLWAGAITESQLTSLDGQFDLFLGYCVRRGCPLGATTKAANDRLWRLFGQADREPLRGDGGRPVTDSDLHTATIALSMTEELWPLGVRAFAKVLQGDGRDVLALADLARGRGGDGRYDSTVAANVAVTCLETPQDVREKEATDEHIAAMARRSPLFAESNLQLACSYWKAPGLSQQAITPKGIGPVLLLGNTKDFRTPLPWARSVAARFPGAVLVTNEASGHIVYGRGACVDRAVEGYLLTGRLPDGSLRCHDAGPYS</sequence>
<evidence type="ECO:0000256" key="2">
    <source>
        <dbReference type="ARBA" id="ARBA00022729"/>
    </source>
</evidence>
<comment type="similarity">
    <text evidence="1">Belongs to the peptidase S33 family.</text>
</comment>
<proteinExistence type="inferred from homology"/>
<evidence type="ECO:0000256" key="4">
    <source>
        <dbReference type="SAM" id="SignalP"/>
    </source>
</evidence>
<evidence type="ECO:0000256" key="1">
    <source>
        <dbReference type="ARBA" id="ARBA00010088"/>
    </source>
</evidence>
<comment type="caution">
    <text evidence="7">The sequence shown here is derived from an EMBL/GenBank/DDBJ whole genome shotgun (WGS) entry which is preliminary data.</text>
</comment>
<dbReference type="RefSeq" id="WP_344834522.1">
    <property type="nucleotide sequence ID" value="NZ_BAAAUV010000018.1"/>
</dbReference>
<gene>
    <name evidence="7" type="ORF">GCM10010468_57910</name>
</gene>
<dbReference type="PANTHER" id="PTHR43248">
    <property type="entry name" value="2-SUCCINYL-6-HYDROXY-2,4-CYCLOHEXADIENE-1-CARBOXYLATE SYNTHASE"/>
    <property type="match status" value="1"/>
</dbReference>
<name>A0ABP6QG98_9ACTN</name>
<organism evidence="7 8">
    <name type="scientific">Actinocorallia longicatena</name>
    <dbReference type="NCBI Taxonomy" id="111803"/>
    <lineage>
        <taxon>Bacteria</taxon>
        <taxon>Bacillati</taxon>
        <taxon>Actinomycetota</taxon>
        <taxon>Actinomycetes</taxon>
        <taxon>Streptosporangiales</taxon>
        <taxon>Thermomonosporaceae</taxon>
        <taxon>Actinocorallia</taxon>
    </lineage>
</organism>
<dbReference type="Pfam" id="PF08386">
    <property type="entry name" value="Abhydrolase_4"/>
    <property type="match status" value="1"/>
</dbReference>
<keyword evidence="2 4" id="KW-0732">Signal</keyword>
<dbReference type="SUPFAM" id="SSF53474">
    <property type="entry name" value="alpha/beta-Hydrolases"/>
    <property type="match status" value="1"/>
</dbReference>
<evidence type="ECO:0000256" key="3">
    <source>
        <dbReference type="ARBA" id="ARBA00022801"/>
    </source>
</evidence>
<keyword evidence="8" id="KW-1185">Reference proteome</keyword>
<dbReference type="EMBL" id="BAAAUV010000018">
    <property type="protein sequence ID" value="GAA3228503.1"/>
    <property type="molecule type" value="Genomic_DNA"/>
</dbReference>
<feature type="signal peptide" evidence="4">
    <location>
        <begin position="1"/>
        <end position="21"/>
    </location>
</feature>
<evidence type="ECO:0000313" key="7">
    <source>
        <dbReference type="EMBL" id="GAA3228503.1"/>
    </source>
</evidence>
<dbReference type="InterPro" id="IPR013595">
    <property type="entry name" value="Pept_S33_TAP-like_C"/>
</dbReference>
<dbReference type="Proteomes" id="UP001501237">
    <property type="component" value="Unassembled WGS sequence"/>
</dbReference>
<accession>A0ABP6QG98</accession>
<dbReference type="GO" id="GO:0016787">
    <property type="term" value="F:hydrolase activity"/>
    <property type="evidence" value="ECO:0007669"/>
    <property type="project" value="UniProtKB-KW"/>
</dbReference>
<dbReference type="InterPro" id="IPR029058">
    <property type="entry name" value="AB_hydrolase_fold"/>
</dbReference>
<dbReference type="PROSITE" id="PS51257">
    <property type="entry name" value="PROKAR_LIPOPROTEIN"/>
    <property type="match status" value="1"/>
</dbReference>
<dbReference type="Gene3D" id="3.40.50.1820">
    <property type="entry name" value="alpha/beta hydrolase"/>
    <property type="match status" value="1"/>
</dbReference>
<feature type="domain" description="AB hydrolase-1" evidence="5">
    <location>
        <begin position="93"/>
        <end position="273"/>
    </location>
</feature>
<feature type="chain" id="PRO_5045864988" evidence="4">
    <location>
        <begin position="22"/>
        <end position="501"/>
    </location>
</feature>
<evidence type="ECO:0000259" key="5">
    <source>
        <dbReference type="Pfam" id="PF00561"/>
    </source>
</evidence>
<evidence type="ECO:0000313" key="8">
    <source>
        <dbReference type="Proteomes" id="UP001501237"/>
    </source>
</evidence>